<evidence type="ECO:0000313" key="1">
    <source>
        <dbReference type="EMBL" id="ADD96043.1"/>
    </source>
</evidence>
<reference evidence="1" key="1">
    <citation type="journal article" date="2010" name="ISME J.">
        <title>Metagenome of the Mediterranean deep chlorophyll maximum studied by direct and fosmid library 454 pyrosequencing.</title>
        <authorList>
            <person name="Ghai R."/>
            <person name="Martin-Cuadrado A.B."/>
            <person name="Molto A.G."/>
            <person name="Heredia I.G."/>
            <person name="Cabrera R."/>
            <person name="Martin J."/>
            <person name="Verdu M."/>
            <person name="Deschamps P."/>
            <person name="Moreira D."/>
            <person name="Lopez-Garcia P."/>
            <person name="Mira A."/>
            <person name="Rodriguez-Valera F."/>
        </authorList>
    </citation>
    <scope>NUCLEOTIDE SEQUENCE</scope>
</reference>
<proteinExistence type="predicted"/>
<evidence type="ECO:0008006" key="2">
    <source>
        <dbReference type="Google" id="ProtNLM"/>
    </source>
</evidence>
<name>D6PJZ2_9ZZZZ</name>
<protein>
    <recommendedName>
        <fullName evidence="2">SGNH/GDSL hydrolase family protein</fullName>
    </recommendedName>
</protein>
<dbReference type="AlphaFoldDB" id="D6PJZ2"/>
<dbReference type="EMBL" id="GU943117">
    <property type="protein sequence ID" value="ADD96043.1"/>
    <property type="molecule type" value="Genomic_DNA"/>
</dbReference>
<organism evidence="1">
    <name type="scientific">uncultured organism MedDCM-OCT-S04-C375</name>
    <dbReference type="NCBI Taxonomy" id="743615"/>
    <lineage>
        <taxon>unclassified sequences</taxon>
        <taxon>environmental samples</taxon>
    </lineage>
</organism>
<sequence>MKKLVVSGCSWGDPYFISMQHPSMDTTWLKWPEILAEKMNMEPVNLCKSGMGNEYIYSSLSDYLSKININEVGHVIAAWSSAPRRDWEKTTSWTGTRNDKAFANNKYRDIIKNVTNWNNIRTDTKGDIKYWINKTIRYQYAFQNLMEQQKTRVSDQALFYNQVQMISLIRGHIWEITNGIDYSALNENDMQAKLDKFQQFAELQKHGMEYVRDTMLITYLKTLKSSRYEFKDNFLGWPTDEKLEGYTIESLLEEEHRVSESDRHPNAPGQVRIAEILYEKINSKWL</sequence>
<accession>D6PJZ2</accession>